<comment type="subcellular location">
    <subcellularLocation>
        <location evidence="1">Cell envelope</location>
    </subcellularLocation>
</comment>
<dbReference type="GO" id="GO:0043190">
    <property type="term" value="C:ATP-binding cassette (ABC) transporter complex"/>
    <property type="evidence" value="ECO:0007669"/>
    <property type="project" value="InterPro"/>
</dbReference>
<feature type="domain" description="Solute-binding protein family 5" evidence="6">
    <location>
        <begin position="89"/>
        <end position="481"/>
    </location>
</feature>
<reference evidence="8" key="1">
    <citation type="journal article" date="2022" name="G3 (Bethesda)">
        <title>Unveiling the complete genome sequence of Alicyclobacillus acidoterrestris DSM 3922T, a taint-producing strain.</title>
        <authorList>
            <person name="Leonardo I.C."/>
            <person name="Barreto Crespo M.T."/>
            <person name="Gaspar F.B."/>
        </authorList>
    </citation>
    <scope>NUCLEOTIDE SEQUENCE [LARGE SCALE GENOMIC DNA]</scope>
    <source>
        <strain evidence="8">DSM 3922</strain>
    </source>
</reference>
<organism evidence="7 8">
    <name type="scientific">Alicyclobacillus acidoterrestris (strain ATCC 49025 / DSM 3922 / CIP 106132 / NCIMB 13137 / GD3B)</name>
    <dbReference type="NCBI Taxonomy" id="1356854"/>
    <lineage>
        <taxon>Bacteria</taxon>
        <taxon>Bacillati</taxon>
        <taxon>Bacillota</taxon>
        <taxon>Bacilli</taxon>
        <taxon>Bacillales</taxon>
        <taxon>Alicyclobacillaceae</taxon>
        <taxon>Alicyclobacillus</taxon>
    </lineage>
</organism>
<comment type="similarity">
    <text evidence="2">Belongs to the bacterial solute-binding protein 5 family.</text>
</comment>
<evidence type="ECO:0000259" key="6">
    <source>
        <dbReference type="Pfam" id="PF00496"/>
    </source>
</evidence>
<accession>A0A9E7CQY1</accession>
<keyword evidence="8" id="KW-1185">Reference proteome</keyword>
<gene>
    <name evidence="7" type="ORF">K1I37_19375</name>
</gene>
<feature type="region of interest" description="Disordered" evidence="5">
    <location>
        <begin position="21"/>
        <end position="43"/>
    </location>
</feature>
<sequence>MATVAGVGMISVLLAGCGTNSTSGSTGSAPSAGGTSSSEKPVEGGSITVDMAQAVPDLDPAIEFDTVSTEVVSQVYQQLVTYSGSTNNITGELAQSWDVSNDGKTYTFHLRKGVTFSNGDPLTSQDFVYEIERVLDKNLKPKPSPGNQFFMDITGAQAYYNGQAKTISGISTPDNDTLVIHLDKPEQFFLKIMAMPFASAVDPAFEKKVGNAALDTTQAMGTGPFEVQKNTQSQVVLVKNPHYWQKDSSGNQLPYLNKVTININNNGQLAALHWEQGQTALMSPWLIGGDGIPSAAYPTIMNSPKYKSDVVTQPMSSIEYVGLNMKPTLNGQPNPLSNIKVRQAIEYAFQDSQIVKINNGAVKPLNQPLPNTLEGYVSKLDPSAQYSYNLTKAKQLLKEAGYPNGLTLDMWNENTDNAKKQDQAFQAMMKQIGITVKIHEVTWKDFLTKAMSGTAQVYESGWQQDFPDASDFLNTLFNSNQIAAGNNMNNYSNAQVDEWLNQAEYSTDQQQRDELYGKVINKVMSDAAWVPYYQNVGYFSIQPWLHGVVPSDIVEDQFGKMWVDPGHGSN</sequence>
<dbReference type="AlphaFoldDB" id="A0A9E7CQY1"/>
<keyword evidence="3" id="KW-0813">Transport</keyword>
<evidence type="ECO:0000256" key="4">
    <source>
        <dbReference type="ARBA" id="ARBA00022729"/>
    </source>
</evidence>
<dbReference type="Proteomes" id="UP000829401">
    <property type="component" value="Chromosome"/>
</dbReference>
<dbReference type="Gene3D" id="3.10.105.10">
    <property type="entry name" value="Dipeptide-binding Protein, Domain 3"/>
    <property type="match status" value="1"/>
</dbReference>
<dbReference type="GO" id="GO:0042597">
    <property type="term" value="C:periplasmic space"/>
    <property type="evidence" value="ECO:0007669"/>
    <property type="project" value="UniProtKB-ARBA"/>
</dbReference>
<evidence type="ECO:0000256" key="5">
    <source>
        <dbReference type="SAM" id="MobiDB-lite"/>
    </source>
</evidence>
<dbReference type="GO" id="GO:0015833">
    <property type="term" value="P:peptide transport"/>
    <property type="evidence" value="ECO:0007669"/>
    <property type="project" value="TreeGrafter"/>
</dbReference>
<dbReference type="InterPro" id="IPR030678">
    <property type="entry name" value="Peptide/Ni-bd"/>
</dbReference>
<evidence type="ECO:0000256" key="3">
    <source>
        <dbReference type="ARBA" id="ARBA00022448"/>
    </source>
</evidence>
<dbReference type="SUPFAM" id="SSF53850">
    <property type="entry name" value="Periplasmic binding protein-like II"/>
    <property type="match status" value="1"/>
</dbReference>
<dbReference type="InterPro" id="IPR000914">
    <property type="entry name" value="SBP_5_dom"/>
</dbReference>
<dbReference type="PANTHER" id="PTHR30290">
    <property type="entry name" value="PERIPLASMIC BINDING COMPONENT OF ABC TRANSPORTER"/>
    <property type="match status" value="1"/>
</dbReference>
<evidence type="ECO:0000313" key="7">
    <source>
        <dbReference type="EMBL" id="UNO48774.1"/>
    </source>
</evidence>
<keyword evidence="4" id="KW-0732">Signal</keyword>
<dbReference type="Pfam" id="PF00496">
    <property type="entry name" value="SBP_bac_5"/>
    <property type="match status" value="1"/>
</dbReference>
<evidence type="ECO:0000256" key="2">
    <source>
        <dbReference type="ARBA" id="ARBA00005695"/>
    </source>
</evidence>
<dbReference type="EMBL" id="CP080467">
    <property type="protein sequence ID" value="UNO48774.1"/>
    <property type="molecule type" value="Genomic_DNA"/>
</dbReference>
<dbReference type="GO" id="GO:1904680">
    <property type="term" value="F:peptide transmembrane transporter activity"/>
    <property type="evidence" value="ECO:0007669"/>
    <property type="project" value="TreeGrafter"/>
</dbReference>
<name>A0A9E7CQY1_ALIAG</name>
<feature type="compositionally biased region" description="Low complexity" evidence="5">
    <location>
        <begin position="21"/>
        <end position="38"/>
    </location>
</feature>
<dbReference type="Gene3D" id="3.40.190.10">
    <property type="entry name" value="Periplasmic binding protein-like II"/>
    <property type="match status" value="1"/>
</dbReference>
<dbReference type="PIRSF" id="PIRSF002741">
    <property type="entry name" value="MppA"/>
    <property type="match status" value="1"/>
</dbReference>
<protein>
    <submittedName>
        <fullName evidence="7">ABC transporter substrate-binding protein</fullName>
    </submittedName>
</protein>
<dbReference type="InterPro" id="IPR039424">
    <property type="entry name" value="SBP_5"/>
</dbReference>
<evidence type="ECO:0000256" key="1">
    <source>
        <dbReference type="ARBA" id="ARBA00004196"/>
    </source>
</evidence>
<dbReference type="KEGG" id="aaco:K1I37_19375"/>
<evidence type="ECO:0000313" key="8">
    <source>
        <dbReference type="Proteomes" id="UP000829401"/>
    </source>
</evidence>
<dbReference type="GO" id="GO:0030313">
    <property type="term" value="C:cell envelope"/>
    <property type="evidence" value="ECO:0007669"/>
    <property type="project" value="UniProtKB-SubCell"/>
</dbReference>
<dbReference type="PANTHER" id="PTHR30290:SF10">
    <property type="entry name" value="PERIPLASMIC OLIGOPEPTIDE-BINDING PROTEIN-RELATED"/>
    <property type="match status" value="1"/>
</dbReference>
<dbReference type="CDD" id="cd08512">
    <property type="entry name" value="PBP2_NikA_DppA_OppA_like_7"/>
    <property type="match status" value="1"/>
</dbReference>
<proteinExistence type="inferred from homology"/>